<dbReference type="InterPro" id="IPR007867">
    <property type="entry name" value="GMC_OxRtase_C"/>
</dbReference>
<dbReference type="InterPro" id="IPR036188">
    <property type="entry name" value="FAD/NAD-bd_sf"/>
</dbReference>
<dbReference type="Gene3D" id="3.50.50.60">
    <property type="entry name" value="FAD/NAD(P)-binding domain"/>
    <property type="match status" value="2"/>
</dbReference>
<sequence>MAIVDPIREGLAAGWKHLDGASYEAPAKLQTLEADVIIVGTGAGGGTAAEILTQAGLSVIMVEKGPLRSSSDFDMEERTAYPNLYQQAAAMKTADKGIGIFQGRAVGGSTTVNWTTSIRTPPPALDFWAAEYGVKGMSEAEMAPWFEQMEQRLNISKWAFDPNRNNAMLRKGCEQLGWDYTVIKRNVLGCWNTGYCGMGCPVNAKQSMLVTTIPSALNGGATLLSRFEAVKIEHQGDKVFGIRVRARDSALKPRSDELMLKGKHYILAGGAIHTPVLMMRSKLADPMQLLGKRTLLHPTVLSGALFDEAINGHSGAPQSIYSDQFVWQNGAAGELGYKLEVPPIHPVLIASKTLGFGKSHAELMANFNQLQVVIALIRDGYHPDSPGGNVMLTEDGFKLDYPLSAGFWQAARRAFASMAELQFAAGARKVLPISEGVGYLNSWQEAKTAIANMPLAPLKTVVASAHVMGGCPMGEDKAKTMVNSMGRSHYLQNLSVMDGSIFPTSLGANPQLSIYGITARNATALAKELRPEQAAPEPVPEAIPGTMPVTAPETATIS</sequence>
<evidence type="ECO:0000256" key="4">
    <source>
        <dbReference type="ARBA" id="ARBA00023002"/>
    </source>
</evidence>
<evidence type="ECO:0000259" key="8">
    <source>
        <dbReference type="Pfam" id="PF05199"/>
    </source>
</evidence>
<dbReference type="EMBL" id="JAKUDL010000003">
    <property type="protein sequence ID" value="MCH4294583.1"/>
    <property type="molecule type" value="Genomic_DNA"/>
</dbReference>
<evidence type="ECO:0000259" key="7">
    <source>
        <dbReference type="Pfam" id="PF00890"/>
    </source>
</evidence>
<proteinExistence type="inferred from homology"/>
<dbReference type="InterPro" id="IPR000172">
    <property type="entry name" value="GMC_OxRdtase_N"/>
</dbReference>
<keyword evidence="4" id="KW-0560">Oxidoreductase</keyword>
<evidence type="ECO:0000256" key="5">
    <source>
        <dbReference type="SAM" id="MobiDB-lite"/>
    </source>
</evidence>
<gene>
    <name evidence="9" type="ORF">MJ923_09750</name>
</gene>
<keyword evidence="2" id="KW-0285">Flavoprotein</keyword>
<comment type="caution">
    <text evidence="9">The sequence shown here is derived from an EMBL/GenBank/DDBJ whole genome shotgun (WGS) entry which is preliminary data.</text>
</comment>
<evidence type="ECO:0000313" key="9">
    <source>
        <dbReference type="EMBL" id="MCH4294583.1"/>
    </source>
</evidence>
<dbReference type="AlphaFoldDB" id="A0AAJ1BGZ7"/>
<feature type="domain" description="Glucose-methanol-choline oxidoreductase N-terminal" evidence="6">
    <location>
        <begin position="83"/>
        <end position="298"/>
    </location>
</feature>
<evidence type="ECO:0000259" key="6">
    <source>
        <dbReference type="Pfam" id="PF00732"/>
    </source>
</evidence>
<reference evidence="9 10" key="1">
    <citation type="submission" date="2022-02" db="EMBL/GenBank/DDBJ databases">
        <title>The genome sequence of Shewanella sp. 3B26.</title>
        <authorList>
            <person name="Du J."/>
        </authorList>
    </citation>
    <scope>NUCLEOTIDE SEQUENCE [LARGE SCALE GENOMIC DNA]</scope>
    <source>
        <strain evidence="9 10">3B26</strain>
    </source>
</reference>
<dbReference type="RefSeq" id="WP_240590915.1">
    <property type="nucleotide sequence ID" value="NZ_JAKUDL010000003.1"/>
</dbReference>
<accession>A0AAJ1BGZ7</accession>
<dbReference type="Pfam" id="PF05199">
    <property type="entry name" value="GMC_oxred_C"/>
    <property type="match status" value="1"/>
</dbReference>
<evidence type="ECO:0000256" key="1">
    <source>
        <dbReference type="ARBA" id="ARBA00010790"/>
    </source>
</evidence>
<organism evidence="9 10">
    <name type="scientific">Shewanella zhuhaiensis</name>
    <dbReference type="NCBI Taxonomy" id="2919576"/>
    <lineage>
        <taxon>Bacteria</taxon>
        <taxon>Pseudomonadati</taxon>
        <taxon>Pseudomonadota</taxon>
        <taxon>Gammaproteobacteria</taxon>
        <taxon>Alteromonadales</taxon>
        <taxon>Shewanellaceae</taxon>
        <taxon>Shewanella</taxon>
    </lineage>
</organism>
<evidence type="ECO:0000256" key="2">
    <source>
        <dbReference type="ARBA" id="ARBA00022630"/>
    </source>
</evidence>
<keyword evidence="3" id="KW-0274">FAD</keyword>
<name>A0AAJ1BGZ7_9GAMM</name>
<evidence type="ECO:0000313" key="10">
    <source>
        <dbReference type="Proteomes" id="UP001297581"/>
    </source>
</evidence>
<feature type="domain" description="FAD-dependent oxidoreductase 2 FAD-binding" evidence="7">
    <location>
        <begin position="35"/>
        <end position="71"/>
    </location>
</feature>
<dbReference type="PANTHER" id="PTHR46056:SF12">
    <property type="entry name" value="LONG-CHAIN-ALCOHOL OXIDASE"/>
    <property type="match status" value="1"/>
</dbReference>
<dbReference type="Pfam" id="PF00732">
    <property type="entry name" value="GMC_oxred_N"/>
    <property type="match status" value="1"/>
</dbReference>
<feature type="region of interest" description="Disordered" evidence="5">
    <location>
        <begin position="532"/>
        <end position="558"/>
    </location>
</feature>
<dbReference type="GO" id="GO:0050660">
    <property type="term" value="F:flavin adenine dinucleotide binding"/>
    <property type="evidence" value="ECO:0007669"/>
    <property type="project" value="InterPro"/>
</dbReference>
<feature type="compositionally biased region" description="Low complexity" evidence="5">
    <location>
        <begin position="532"/>
        <end position="544"/>
    </location>
</feature>
<dbReference type="SUPFAM" id="SSF51905">
    <property type="entry name" value="FAD/NAD(P)-binding domain"/>
    <property type="match status" value="1"/>
</dbReference>
<dbReference type="Pfam" id="PF00890">
    <property type="entry name" value="FAD_binding_2"/>
    <property type="match status" value="1"/>
</dbReference>
<dbReference type="PANTHER" id="PTHR46056">
    <property type="entry name" value="LONG-CHAIN-ALCOHOL OXIDASE"/>
    <property type="match status" value="1"/>
</dbReference>
<keyword evidence="10" id="KW-1185">Reference proteome</keyword>
<dbReference type="InterPro" id="IPR003953">
    <property type="entry name" value="FAD-dep_OxRdtase_2_FAD-bd"/>
</dbReference>
<feature type="domain" description="Glucose-methanol-choline oxidoreductase C-terminal" evidence="8">
    <location>
        <begin position="398"/>
        <end position="517"/>
    </location>
</feature>
<protein>
    <submittedName>
        <fullName evidence="9">GMC family oxidoreductase</fullName>
    </submittedName>
</protein>
<dbReference type="Proteomes" id="UP001297581">
    <property type="component" value="Unassembled WGS sequence"/>
</dbReference>
<evidence type="ECO:0000256" key="3">
    <source>
        <dbReference type="ARBA" id="ARBA00022827"/>
    </source>
</evidence>
<comment type="similarity">
    <text evidence="1">Belongs to the GMC oxidoreductase family.</text>
</comment>
<dbReference type="GO" id="GO:0016614">
    <property type="term" value="F:oxidoreductase activity, acting on CH-OH group of donors"/>
    <property type="evidence" value="ECO:0007669"/>
    <property type="project" value="InterPro"/>
</dbReference>